<keyword evidence="3" id="KW-1185">Reference proteome</keyword>
<evidence type="ECO:0000313" key="2">
    <source>
        <dbReference type="EMBL" id="VVD61144.1"/>
    </source>
</evidence>
<proteinExistence type="predicted"/>
<protein>
    <submittedName>
        <fullName evidence="2">Uncharacterized protein</fullName>
    </submittedName>
</protein>
<dbReference type="GeneID" id="300402185"/>
<evidence type="ECO:0000313" key="3">
    <source>
        <dbReference type="Proteomes" id="UP000366945"/>
    </source>
</evidence>
<evidence type="ECO:0000256" key="1">
    <source>
        <dbReference type="SAM" id="MobiDB-lite"/>
    </source>
</evidence>
<name>A0A5E4RF56_9BURK</name>
<dbReference type="Proteomes" id="UP000366945">
    <property type="component" value="Unassembled WGS sequence"/>
</dbReference>
<organism evidence="2 3">
    <name type="scientific">Pandoraea pneumonica</name>
    <dbReference type="NCBI Taxonomy" id="2508299"/>
    <lineage>
        <taxon>Bacteria</taxon>
        <taxon>Pseudomonadati</taxon>
        <taxon>Pseudomonadota</taxon>
        <taxon>Betaproteobacteria</taxon>
        <taxon>Burkholderiales</taxon>
        <taxon>Burkholderiaceae</taxon>
        <taxon>Pandoraea</taxon>
    </lineage>
</organism>
<accession>A0A5E4RF56</accession>
<dbReference type="EMBL" id="CABPSK010000001">
    <property type="protein sequence ID" value="VVD61144.1"/>
    <property type="molecule type" value="Genomic_DNA"/>
</dbReference>
<reference evidence="2 3" key="1">
    <citation type="submission" date="2019-08" db="EMBL/GenBank/DDBJ databases">
        <authorList>
            <person name="Peeters C."/>
        </authorList>
    </citation>
    <scope>NUCLEOTIDE SEQUENCE [LARGE SCALE GENOMIC DNA]</scope>
    <source>
        <strain evidence="2 3">LMG 31114</strain>
    </source>
</reference>
<dbReference type="OrthoDB" id="8943379at2"/>
<feature type="region of interest" description="Disordered" evidence="1">
    <location>
        <begin position="14"/>
        <end position="65"/>
    </location>
</feature>
<dbReference type="AlphaFoldDB" id="A0A5E4RF56"/>
<gene>
    <name evidence="2" type="ORF">PPN31114_00104</name>
</gene>
<sequence length="103" mass="10504">MIIGITKQTTLSTAGLTASQQRVGAMQRSAAAQDDRRGASPGRSGEDGGGVRATATPFDTAGTQRTNQALAMTGPTSAAVEALLFALIAQRMNTRLAAQEALA</sequence>
<dbReference type="RefSeq" id="WP_150677581.1">
    <property type="nucleotide sequence ID" value="NZ_CABPSK010000001.1"/>
</dbReference>